<dbReference type="GO" id="GO:0055041">
    <property type="term" value="F:cyclopentanol dehydrogenase activity"/>
    <property type="evidence" value="ECO:0007669"/>
    <property type="project" value="UniProtKB-EC"/>
</dbReference>
<evidence type="ECO:0000313" key="3">
    <source>
        <dbReference type="Proteomes" id="UP000002429"/>
    </source>
</evidence>
<dbReference type="PRINTS" id="PR00081">
    <property type="entry name" value="GDHRDH"/>
</dbReference>
<organism evidence="2 3">
    <name type="scientific">Cupriavidus metallidurans (strain ATCC 43123 / DSM 2839 / NBRC 102507 / CH34)</name>
    <name type="common">Ralstonia metallidurans</name>
    <dbReference type="NCBI Taxonomy" id="266264"/>
    <lineage>
        <taxon>Bacteria</taxon>
        <taxon>Pseudomonadati</taxon>
        <taxon>Pseudomonadota</taxon>
        <taxon>Betaproteobacteria</taxon>
        <taxon>Burkholderiales</taxon>
        <taxon>Burkholderiaceae</taxon>
        <taxon>Cupriavidus</taxon>
    </lineage>
</organism>
<keyword evidence="2" id="KW-0560">Oxidoreductase</keyword>
<proteinExistence type="inferred from homology"/>
<dbReference type="RefSeq" id="WP_011519917.1">
    <property type="nucleotide sequence ID" value="NC_007974.2"/>
</dbReference>
<dbReference type="HOGENOM" id="CLU_010194_1_0_4"/>
<dbReference type="FunFam" id="3.40.50.720:FF:000084">
    <property type="entry name" value="Short-chain dehydrogenase reductase"/>
    <property type="match status" value="1"/>
</dbReference>
<gene>
    <name evidence="2" type="primary">cpnA</name>
    <name evidence="2" type="ordered locus">Rmet_5514</name>
</gene>
<dbReference type="PROSITE" id="PS00061">
    <property type="entry name" value="ADH_SHORT"/>
    <property type="match status" value="1"/>
</dbReference>
<dbReference type="InterPro" id="IPR020904">
    <property type="entry name" value="Sc_DH/Rdtase_CS"/>
</dbReference>
<dbReference type="SUPFAM" id="SSF51735">
    <property type="entry name" value="NAD(P)-binding Rossmann-fold domains"/>
    <property type="match status" value="1"/>
</dbReference>
<evidence type="ECO:0000256" key="1">
    <source>
        <dbReference type="ARBA" id="ARBA00006484"/>
    </source>
</evidence>
<dbReference type="PRINTS" id="PR00080">
    <property type="entry name" value="SDRFAMILY"/>
</dbReference>
<dbReference type="KEGG" id="rme:Rmet_5514"/>
<evidence type="ECO:0000313" key="2">
    <source>
        <dbReference type="EMBL" id="ABF12373.1"/>
    </source>
</evidence>
<geneLocation type="plasmid" evidence="2 3">
    <name>megaplasmid</name>
</geneLocation>
<dbReference type="EMBL" id="CP000353">
    <property type="protein sequence ID" value="ABF12373.1"/>
    <property type="molecule type" value="Genomic_DNA"/>
</dbReference>
<dbReference type="InterPro" id="IPR036291">
    <property type="entry name" value="NAD(P)-bd_dom_sf"/>
</dbReference>
<name>Q1LBV3_CUPMC</name>
<dbReference type="Proteomes" id="UP000002429">
    <property type="component" value="Plasmid megaplasmid"/>
</dbReference>
<dbReference type="eggNOG" id="COG1028">
    <property type="taxonomic scope" value="Bacteria"/>
</dbReference>
<dbReference type="InterPro" id="IPR002347">
    <property type="entry name" value="SDR_fam"/>
</dbReference>
<protein>
    <submittedName>
        <fullName evidence="2">Cyclopentanol dehydrogenase (Short-chain dehydrogenase/reductase SDR)</fullName>
        <ecNumber evidence="2">1.1.1.163</ecNumber>
    </submittedName>
</protein>
<dbReference type="PANTHER" id="PTHR42760">
    <property type="entry name" value="SHORT-CHAIN DEHYDROGENASES/REDUCTASES FAMILY MEMBER"/>
    <property type="match status" value="1"/>
</dbReference>
<keyword evidence="2" id="KW-0614">Plasmid</keyword>
<sequence length="264" mass="27472">MQLEKKVVLVTGAASGIGRQTCVTLAAAGARVFASDLNEEGAAQTVALIRDAGGVADSLAHDVTEESAWHAVVQKIESASGRLDGLVNSAGLMVVRPFLETDLALYRRQQAVNVDSVWLGCQAVCKLMTKTAAEFGSASIVNLSSILGLKGGSMHSAYCTSKGAVRLLTKALAVELGRSRIRVNSVHPGLVETPLGLGSMKDMISHGVPLGSLDAAVDMVAHRTPLGRWAQPVDVANVIAFLCADESRFVTGTELTVDGGYSAA</sequence>
<dbReference type="Gene3D" id="3.40.50.720">
    <property type="entry name" value="NAD(P)-binding Rossmann-like Domain"/>
    <property type="match status" value="1"/>
</dbReference>
<reference evidence="3" key="1">
    <citation type="journal article" date="2010" name="PLoS ONE">
        <title>The complete genome sequence of Cupriavidus metallidurans strain CH34, a master survivalist in harsh and anthropogenic environments.</title>
        <authorList>
            <person name="Janssen P.J."/>
            <person name="Van Houdt R."/>
            <person name="Moors H."/>
            <person name="Monsieurs P."/>
            <person name="Morin N."/>
            <person name="Michaux A."/>
            <person name="Benotmane M.A."/>
            <person name="Leys N."/>
            <person name="Vallaeys T."/>
            <person name="Lapidus A."/>
            <person name="Monchy S."/>
            <person name="Medigue C."/>
            <person name="Taghavi S."/>
            <person name="McCorkle S."/>
            <person name="Dunn J."/>
            <person name="van der Lelie D."/>
            <person name="Mergeay M."/>
        </authorList>
    </citation>
    <scope>NUCLEOTIDE SEQUENCE [LARGE SCALE GENOMIC DNA]</scope>
    <source>
        <strain evidence="3">ATCC 43123 / DSM 2839 / NBRC 102507 / CH34</strain>
    </source>
</reference>
<dbReference type="EC" id="1.1.1.163" evidence="2"/>
<dbReference type="Pfam" id="PF13561">
    <property type="entry name" value="adh_short_C2"/>
    <property type="match status" value="1"/>
</dbReference>
<comment type="similarity">
    <text evidence="1">Belongs to the short-chain dehydrogenases/reductases (SDR) family.</text>
</comment>
<keyword evidence="3" id="KW-1185">Reference proteome</keyword>
<dbReference type="AlphaFoldDB" id="Q1LBV3"/>
<accession>Q1LBV3</accession>